<accession>A0A0E9RW09</accession>
<organism evidence="1">
    <name type="scientific">Anguilla anguilla</name>
    <name type="common">European freshwater eel</name>
    <name type="synonym">Muraena anguilla</name>
    <dbReference type="NCBI Taxonomy" id="7936"/>
    <lineage>
        <taxon>Eukaryota</taxon>
        <taxon>Metazoa</taxon>
        <taxon>Chordata</taxon>
        <taxon>Craniata</taxon>
        <taxon>Vertebrata</taxon>
        <taxon>Euteleostomi</taxon>
        <taxon>Actinopterygii</taxon>
        <taxon>Neopterygii</taxon>
        <taxon>Teleostei</taxon>
        <taxon>Anguilliformes</taxon>
        <taxon>Anguillidae</taxon>
        <taxon>Anguilla</taxon>
    </lineage>
</organism>
<dbReference type="EMBL" id="GBXM01075233">
    <property type="protein sequence ID" value="JAH33344.1"/>
    <property type="molecule type" value="Transcribed_RNA"/>
</dbReference>
<reference evidence="1" key="1">
    <citation type="submission" date="2014-11" db="EMBL/GenBank/DDBJ databases">
        <authorList>
            <person name="Amaro Gonzalez C."/>
        </authorList>
    </citation>
    <scope>NUCLEOTIDE SEQUENCE</scope>
</reference>
<protein>
    <submittedName>
        <fullName evidence="1">Uncharacterized protein</fullName>
    </submittedName>
</protein>
<dbReference type="AlphaFoldDB" id="A0A0E9RW09"/>
<proteinExistence type="predicted"/>
<reference evidence="1" key="2">
    <citation type="journal article" date="2015" name="Fish Shellfish Immunol.">
        <title>Early steps in the European eel (Anguilla anguilla)-Vibrio vulnificus interaction in the gills: Role of the RtxA13 toxin.</title>
        <authorList>
            <person name="Callol A."/>
            <person name="Pajuelo D."/>
            <person name="Ebbesson L."/>
            <person name="Teles M."/>
            <person name="MacKenzie S."/>
            <person name="Amaro C."/>
        </authorList>
    </citation>
    <scope>NUCLEOTIDE SEQUENCE</scope>
</reference>
<name>A0A0E9RW09_ANGAN</name>
<evidence type="ECO:0000313" key="1">
    <source>
        <dbReference type="EMBL" id="JAH33344.1"/>
    </source>
</evidence>
<sequence>MGGSTSRHRLFHCTSVKGLLAVETVQCLPQGASLVGCAAAAFAFEKAVTQGQRSYEAGSVTACLLCKEVQQRCVCVCVCIN</sequence>